<proteinExistence type="predicted"/>
<dbReference type="KEGG" id="dhy:DESAM_10188"/>
<reference evidence="1 2" key="1">
    <citation type="submission" date="2012-10" db="EMBL/GenBank/DDBJ databases">
        <authorList>
            <person name="Genoscope - CEA"/>
        </authorList>
    </citation>
    <scope>NUCLEOTIDE SEQUENCE [LARGE SCALE GENOMIC DNA]</scope>
    <source>
        <strain evidence="2">AM13 / DSM 14728</strain>
    </source>
</reference>
<protein>
    <submittedName>
        <fullName evidence="1">Uncharacterized protein</fullName>
    </submittedName>
</protein>
<dbReference type="AlphaFoldDB" id="L0R656"/>
<dbReference type="eggNOG" id="ENOG5031884">
    <property type="taxonomic scope" value="Bacteria"/>
</dbReference>
<evidence type="ECO:0000313" key="2">
    <source>
        <dbReference type="Proteomes" id="UP000010808"/>
    </source>
</evidence>
<accession>L0R656</accession>
<keyword evidence="2" id="KW-1185">Reference proteome</keyword>
<evidence type="ECO:0000313" key="1">
    <source>
        <dbReference type="EMBL" id="CCO22169.1"/>
    </source>
</evidence>
<gene>
    <name evidence="1" type="ORF">DESAM_10188</name>
</gene>
<name>L0R656_9BACT</name>
<dbReference type="STRING" id="1121451.DESAM_10188"/>
<dbReference type="EMBL" id="FO203522">
    <property type="protein sequence ID" value="CCO22169.1"/>
    <property type="molecule type" value="Genomic_DNA"/>
</dbReference>
<dbReference type="Proteomes" id="UP000010808">
    <property type="component" value="Chromosome"/>
</dbReference>
<organism evidence="1 2">
    <name type="scientific">Maridesulfovibrio hydrothermalis AM13 = DSM 14728</name>
    <dbReference type="NCBI Taxonomy" id="1121451"/>
    <lineage>
        <taxon>Bacteria</taxon>
        <taxon>Pseudomonadati</taxon>
        <taxon>Thermodesulfobacteriota</taxon>
        <taxon>Desulfovibrionia</taxon>
        <taxon>Desulfovibrionales</taxon>
        <taxon>Desulfovibrionaceae</taxon>
        <taxon>Maridesulfovibrio</taxon>
    </lineage>
</organism>
<dbReference type="OrthoDB" id="5458833at2"/>
<dbReference type="RefSeq" id="WP_015334779.1">
    <property type="nucleotide sequence ID" value="NC_020055.1"/>
</dbReference>
<dbReference type="PATRIC" id="fig|1121451.3.peg.174"/>
<sequence length="108" mass="12360">MFIDEKMCGCGGDVKLNDRMTSRISLMDVYFTQEAMIRIGLGIKKLAITHGLPEGIIKQHMKGNLFNAPPSKHLYFLFHVPELEADMHITIPPCHWKYIGEKTEDNDK</sequence>
<dbReference type="HOGENOM" id="CLU_2301227_0_0_7"/>